<evidence type="ECO:0000259" key="7">
    <source>
        <dbReference type="Pfam" id="PF08704"/>
    </source>
</evidence>
<evidence type="ECO:0000256" key="2">
    <source>
        <dbReference type="ARBA" id="ARBA00022679"/>
    </source>
</evidence>
<dbReference type="PROSITE" id="PS51620">
    <property type="entry name" value="SAM_TRM61"/>
    <property type="match status" value="1"/>
</dbReference>
<accession>A0A0S8GCF2</accession>
<keyword evidence="2 5" id="KW-0808">Transferase</keyword>
<dbReference type="PANTHER" id="PTHR12133:SF1">
    <property type="entry name" value="TRNA (ADENINE(58)-N(1))-METHYLTRANSFERASE, MITOCHONDRIAL"/>
    <property type="match status" value="1"/>
</dbReference>
<name>A0A0S8GCF2_UNCW3</name>
<dbReference type="Pfam" id="PF08704">
    <property type="entry name" value="GCD14"/>
    <property type="match status" value="1"/>
</dbReference>
<keyword evidence="1 5" id="KW-0489">Methyltransferase</keyword>
<evidence type="ECO:0000313" key="9">
    <source>
        <dbReference type="Proteomes" id="UP000051096"/>
    </source>
</evidence>
<evidence type="ECO:0000313" key="8">
    <source>
        <dbReference type="EMBL" id="KPK70384.1"/>
    </source>
</evidence>
<dbReference type="GO" id="GO:0031515">
    <property type="term" value="C:tRNA (m1A) methyltransferase complex"/>
    <property type="evidence" value="ECO:0007669"/>
    <property type="project" value="UniProtKB-UniRule"/>
</dbReference>
<keyword evidence="3 5" id="KW-0949">S-adenosyl-L-methionine</keyword>
<sequence>MARPRKIAKQIHVKDIVLIYLDTKRHFLVQVAEKVKFSTDLGTIMLDDIIGKPYGYVGETHLGKNFYCLRPSHADIMFKAKRLTTVVYPKDLGLMILETAIGSGSRVIDIGTGSGVMALVLARLVAPNGMVYTYERRAEFIEIARQNIERAGCMKQVTFHHWDAAEDGFKEKDIDAVFVDVPEPWTVIPAASRVLKGGHHLVSWSPNIEQVKQTVESLEQCHFTRIRVSSLIEQELLVRQHGVRPRERGITHTAYLVRANKVQILNTKSIPIV</sequence>
<organism evidence="8 9">
    <name type="scientific">candidate division WOR_3 bacterium SM23_60</name>
    <dbReference type="NCBI Taxonomy" id="1703780"/>
    <lineage>
        <taxon>Bacteria</taxon>
        <taxon>Bacteria division WOR-3</taxon>
    </lineage>
</organism>
<dbReference type="EC" id="2.1.1.220" evidence="5"/>
<evidence type="ECO:0000256" key="3">
    <source>
        <dbReference type="ARBA" id="ARBA00022691"/>
    </source>
</evidence>
<comment type="function">
    <text evidence="5">Catalyzes the S-adenosyl-L-methionine-dependent formation of N(1)-methyladenine at position 58 (m1A58) in tRNA.</text>
</comment>
<comment type="subunit">
    <text evidence="5">Homotetramer composed of a dimer of dimers.</text>
</comment>
<reference evidence="8 9" key="1">
    <citation type="journal article" date="2015" name="Microbiome">
        <title>Genomic resolution of linkages in carbon, nitrogen, and sulfur cycling among widespread estuary sediment bacteria.</title>
        <authorList>
            <person name="Baker B.J."/>
            <person name="Lazar C.S."/>
            <person name="Teske A.P."/>
            <person name="Dick G.J."/>
        </authorList>
    </citation>
    <scope>NUCLEOTIDE SEQUENCE [LARGE SCALE GENOMIC DNA]</scope>
    <source>
        <strain evidence="8">SM23_60</strain>
    </source>
</reference>
<feature type="binding site" evidence="6">
    <location>
        <position position="163"/>
    </location>
    <ligand>
        <name>S-adenosyl-L-methionine</name>
        <dbReference type="ChEBI" id="CHEBI:59789"/>
    </ligand>
</feature>
<feature type="binding site" evidence="6">
    <location>
        <position position="180"/>
    </location>
    <ligand>
        <name>S-adenosyl-L-methionine</name>
        <dbReference type="ChEBI" id="CHEBI:59789"/>
    </ligand>
</feature>
<keyword evidence="4 5" id="KW-0819">tRNA processing</keyword>
<dbReference type="Gene3D" id="3.10.330.20">
    <property type="match status" value="1"/>
</dbReference>
<gene>
    <name evidence="8" type="ORF">AMJ87_08890</name>
</gene>
<proteinExistence type="inferred from homology"/>
<dbReference type="InterPro" id="IPR014816">
    <property type="entry name" value="tRNA_MeTrfase_Gcd14"/>
</dbReference>
<feature type="domain" description="tRNA (adenine(58)-N(1))-methyltransferase catalytic subunit TRM61 C-terminal" evidence="7">
    <location>
        <begin position="83"/>
        <end position="245"/>
    </location>
</feature>
<dbReference type="InterPro" id="IPR049470">
    <property type="entry name" value="TRM61_C"/>
</dbReference>
<dbReference type="InterPro" id="IPR029063">
    <property type="entry name" value="SAM-dependent_MTases_sf"/>
</dbReference>
<evidence type="ECO:0000256" key="6">
    <source>
        <dbReference type="PIRSR" id="PIRSR017269-1"/>
    </source>
</evidence>
<dbReference type="PANTHER" id="PTHR12133">
    <property type="entry name" value="TRNA (ADENINE(58)-N(1))-METHYLTRANSFERASE"/>
    <property type="match status" value="1"/>
</dbReference>
<feature type="binding site" evidence="6">
    <location>
        <position position="135"/>
    </location>
    <ligand>
        <name>S-adenosyl-L-methionine</name>
        <dbReference type="ChEBI" id="CHEBI:59789"/>
    </ligand>
</feature>
<dbReference type="Gene3D" id="3.40.50.150">
    <property type="entry name" value="Vaccinia Virus protein VP39"/>
    <property type="match status" value="1"/>
</dbReference>
<dbReference type="FunFam" id="3.10.330.20:FF:000003">
    <property type="entry name" value="tRNA (Adenine(58)-N(1))-methyltransferase, mitochondrial isoform X1"/>
    <property type="match status" value="1"/>
</dbReference>
<dbReference type="GO" id="GO:0160107">
    <property type="term" value="F:tRNA (adenine(58)-N1)-methyltransferase activity"/>
    <property type="evidence" value="ECO:0007669"/>
    <property type="project" value="UniProtKB-EC"/>
</dbReference>
<evidence type="ECO:0000256" key="4">
    <source>
        <dbReference type="ARBA" id="ARBA00022694"/>
    </source>
</evidence>
<dbReference type="PIRSF" id="PIRSF017269">
    <property type="entry name" value="GCD14"/>
    <property type="match status" value="1"/>
</dbReference>
<dbReference type="CDD" id="cd02440">
    <property type="entry name" value="AdoMet_MTases"/>
    <property type="match status" value="1"/>
</dbReference>
<comment type="catalytic activity">
    <reaction evidence="5">
        <text>adenosine(58) in tRNA + S-adenosyl-L-methionine = N(1)-methyladenosine(58) in tRNA + S-adenosyl-L-homocysteine + H(+)</text>
        <dbReference type="Rhea" id="RHEA:43152"/>
        <dbReference type="Rhea" id="RHEA-COMP:10365"/>
        <dbReference type="Rhea" id="RHEA-COMP:10366"/>
        <dbReference type="ChEBI" id="CHEBI:15378"/>
        <dbReference type="ChEBI" id="CHEBI:57856"/>
        <dbReference type="ChEBI" id="CHEBI:59789"/>
        <dbReference type="ChEBI" id="CHEBI:74411"/>
        <dbReference type="ChEBI" id="CHEBI:74491"/>
        <dbReference type="EC" id="2.1.1.220"/>
    </reaction>
</comment>
<comment type="similarity">
    <text evidence="5">Belongs to the class I-like SAM-binding methyltransferase superfamily. TRM61 family.</text>
</comment>
<dbReference type="Proteomes" id="UP000051096">
    <property type="component" value="Unassembled WGS sequence"/>
</dbReference>
<evidence type="ECO:0000256" key="5">
    <source>
        <dbReference type="PIRNR" id="PIRNR017269"/>
    </source>
</evidence>
<dbReference type="SUPFAM" id="SSF53335">
    <property type="entry name" value="S-adenosyl-L-methionine-dependent methyltransferases"/>
    <property type="match status" value="1"/>
</dbReference>
<evidence type="ECO:0000256" key="1">
    <source>
        <dbReference type="ARBA" id="ARBA00022603"/>
    </source>
</evidence>
<protein>
    <recommendedName>
        <fullName evidence="5">tRNA (adenine(58)-N(1))-methyltransferase TrmI</fullName>
        <ecNumber evidence="5">2.1.1.220</ecNumber>
    </recommendedName>
</protein>
<comment type="caution">
    <text evidence="8">The sequence shown here is derived from an EMBL/GenBank/DDBJ whole genome shotgun (WGS) entry which is preliminary data.</text>
</comment>
<dbReference type="AlphaFoldDB" id="A0A0S8GCF2"/>
<dbReference type="EMBL" id="LJUO01000092">
    <property type="protein sequence ID" value="KPK70384.1"/>
    <property type="molecule type" value="Genomic_DNA"/>
</dbReference>
<dbReference type="GO" id="GO:0030488">
    <property type="term" value="P:tRNA methylation"/>
    <property type="evidence" value="ECO:0007669"/>
    <property type="project" value="InterPro"/>
</dbReference>